<feature type="signal peptide" evidence="8">
    <location>
        <begin position="1"/>
        <end position="26"/>
    </location>
</feature>
<dbReference type="PANTHER" id="PTHR45650">
    <property type="entry name" value="GDSL-LIKE LIPASE/ACYLHYDROLASE-RELATED"/>
    <property type="match status" value="1"/>
</dbReference>
<keyword evidence="10" id="KW-1185">Reference proteome</keyword>
<name>A0A445BCB9_ARAHY</name>
<dbReference type="InterPro" id="IPR036514">
    <property type="entry name" value="SGNH_hydro_sf"/>
</dbReference>
<evidence type="ECO:0008006" key="11">
    <source>
        <dbReference type="Google" id="ProtNLM"/>
    </source>
</evidence>
<keyword evidence="7" id="KW-0443">Lipid metabolism</keyword>
<keyword evidence="6" id="KW-0442">Lipid degradation</keyword>
<evidence type="ECO:0000256" key="2">
    <source>
        <dbReference type="ARBA" id="ARBA00008668"/>
    </source>
</evidence>
<evidence type="ECO:0000313" key="9">
    <source>
        <dbReference type="EMBL" id="RYR36281.1"/>
    </source>
</evidence>
<evidence type="ECO:0000256" key="7">
    <source>
        <dbReference type="ARBA" id="ARBA00023098"/>
    </source>
</evidence>
<dbReference type="PANTHER" id="PTHR45650:SF77">
    <property type="entry name" value="GDSL-LIKE LIPASE_ACYLHYDROLASE"/>
    <property type="match status" value="1"/>
</dbReference>
<dbReference type="GO" id="GO:0005576">
    <property type="term" value="C:extracellular region"/>
    <property type="evidence" value="ECO:0007669"/>
    <property type="project" value="UniProtKB-SubCell"/>
</dbReference>
<keyword evidence="3" id="KW-0964">Secreted</keyword>
<evidence type="ECO:0000313" key="10">
    <source>
        <dbReference type="Proteomes" id="UP000289738"/>
    </source>
</evidence>
<comment type="subcellular location">
    <subcellularLocation>
        <location evidence="1">Secreted</location>
    </subcellularLocation>
</comment>
<evidence type="ECO:0000256" key="6">
    <source>
        <dbReference type="ARBA" id="ARBA00022963"/>
    </source>
</evidence>
<dbReference type="FunFam" id="3.40.50.1110:FF:000003">
    <property type="entry name" value="GDSL esterase/lipase APG"/>
    <property type="match status" value="3"/>
</dbReference>
<proteinExistence type="inferred from homology"/>
<gene>
    <name evidence="9" type="ORF">Ahy_A10g051274</name>
</gene>
<evidence type="ECO:0000256" key="8">
    <source>
        <dbReference type="SAM" id="SignalP"/>
    </source>
</evidence>
<dbReference type="Gene3D" id="3.40.50.1110">
    <property type="entry name" value="SGNH hydrolase"/>
    <property type="match status" value="3"/>
</dbReference>
<evidence type="ECO:0000256" key="4">
    <source>
        <dbReference type="ARBA" id="ARBA00022729"/>
    </source>
</evidence>
<organism evidence="9 10">
    <name type="scientific">Arachis hypogaea</name>
    <name type="common">Peanut</name>
    <dbReference type="NCBI Taxonomy" id="3818"/>
    <lineage>
        <taxon>Eukaryota</taxon>
        <taxon>Viridiplantae</taxon>
        <taxon>Streptophyta</taxon>
        <taxon>Embryophyta</taxon>
        <taxon>Tracheophyta</taxon>
        <taxon>Spermatophyta</taxon>
        <taxon>Magnoliopsida</taxon>
        <taxon>eudicotyledons</taxon>
        <taxon>Gunneridae</taxon>
        <taxon>Pentapetalae</taxon>
        <taxon>rosids</taxon>
        <taxon>fabids</taxon>
        <taxon>Fabales</taxon>
        <taxon>Fabaceae</taxon>
        <taxon>Papilionoideae</taxon>
        <taxon>50 kb inversion clade</taxon>
        <taxon>dalbergioids sensu lato</taxon>
        <taxon>Dalbergieae</taxon>
        <taxon>Pterocarpus clade</taxon>
        <taxon>Arachis</taxon>
    </lineage>
</organism>
<reference evidence="9 10" key="1">
    <citation type="submission" date="2019-01" db="EMBL/GenBank/DDBJ databases">
        <title>Sequencing of cultivated peanut Arachis hypogaea provides insights into genome evolution and oil improvement.</title>
        <authorList>
            <person name="Chen X."/>
        </authorList>
    </citation>
    <scope>NUCLEOTIDE SEQUENCE [LARGE SCALE GENOMIC DNA]</scope>
    <source>
        <strain evidence="10">cv. Fuhuasheng</strain>
        <tissue evidence="9">Leaves</tissue>
    </source>
</reference>
<dbReference type="GO" id="GO:0016788">
    <property type="term" value="F:hydrolase activity, acting on ester bonds"/>
    <property type="evidence" value="ECO:0007669"/>
    <property type="project" value="InterPro"/>
</dbReference>
<dbReference type="Proteomes" id="UP000289738">
    <property type="component" value="Chromosome A10"/>
</dbReference>
<feature type="chain" id="PRO_5019314385" description="GDSL esterase/lipase" evidence="8">
    <location>
        <begin position="27"/>
        <end position="994"/>
    </location>
</feature>
<dbReference type="InterPro" id="IPR001087">
    <property type="entry name" value="GDSL"/>
</dbReference>
<dbReference type="InterPro" id="IPR051238">
    <property type="entry name" value="GDSL_esterase/lipase"/>
</dbReference>
<dbReference type="EMBL" id="SDMP01000010">
    <property type="protein sequence ID" value="RYR36281.1"/>
    <property type="molecule type" value="Genomic_DNA"/>
</dbReference>
<keyword evidence="4 8" id="KW-0732">Signal</keyword>
<dbReference type="Pfam" id="PF00657">
    <property type="entry name" value="Lipase_GDSL"/>
    <property type="match status" value="3"/>
</dbReference>
<dbReference type="CDD" id="cd01837">
    <property type="entry name" value="SGNH_plant_lipase_like"/>
    <property type="match status" value="3"/>
</dbReference>
<dbReference type="STRING" id="3818.A0A445BCB9"/>
<dbReference type="AlphaFoldDB" id="A0A445BCB9"/>
<evidence type="ECO:0000256" key="5">
    <source>
        <dbReference type="ARBA" id="ARBA00022801"/>
    </source>
</evidence>
<protein>
    <recommendedName>
        <fullName evidence="11">GDSL esterase/lipase</fullName>
    </recommendedName>
</protein>
<sequence length="994" mass="108791">MVLMMKWIVATLLVAVLLSSSEVVEGAPQVPCYFIFGDSLVDNGNNNNLNSLAKANYLPYGIDFGGPTGRFSNGKTTVDVITELLGFDGYIPPFSSASGQEILKGVNYASAAAGIREETGRQLGDRISFSGQVQNYQKTVGQLVNILGDENQAANYLSKCIYSIGLGSNDYLNNYFMPQLYSSSREYTPQQYADNLLQAYTQQLRILYNYGARKMALFGVGQIGCSPNELAQNSPDGRTCVERINSANQIFNNGLKSLVDQLNNQLPDARFTYINTYGVFQDIISNPASYGFRMVCMKTWLVVTTHVVSVIVVLVNGKSQVPGLYIFGDSLADNGNNNNLPTNAKANYTPYGIDFPNRNPTGRFTNGLTSIDIMACHLGFKDFIPPFANTSGYDIFKGVNYASGAAGIRFESGRQLGSVISLGEQIRNHKIIVSRITERLGSYERSLEYLRRCLYYVNIGSNDYINNYFLPNSSTSATYTPQQYAQVLVRQLSLYVKDLHDAGARKVVMVGLGAIGCIPRFINTTTGSCDNDLNAAAFLFNENLKGLVDRFNNKSDGSKFTFVNSTVGDLTDPSLGFMVFTSSCCPTRADGQCAEGGVPCSNRNRYFFWDEFHPTQAVNTLTALQTYNGTTPGFTDPGAPQVPCLFIFGDSLSDSGNNNDLATVAKANFKPYGIDFPFGPTGRFTNGLTTIDIIGQQLGFEEFIPPFANTSGYDILKGVNYASGAAGILVESGSHTGAVITLGLQIAHHRVIVSRIASTLGSMNKAQEYLSKCLYYVNIGNNDYINNYFLSQLYPTSQIYTPHQYAQLLIQHFEHNLLDLIDVGARKLVIVGLGLVGCIPNSIKTFGTNGSCYEEGNEAVSIFNSKLVSLVDSLNFNLSPYSKSIFINSTAVANANTNAPGFTVSTVGCCVTGSSGECIENEKPCYNRKEYVFWDDFHPTEAWNQINAINAYAATNPSFVHPMDIKQLVDQQVNIMLPEFPHHFKSHLTTTSAL</sequence>
<dbReference type="InterPro" id="IPR035669">
    <property type="entry name" value="SGNH_plant_lipase-like"/>
</dbReference>
<keyword evidence="5" id="KW-0378">Hydrolase</keyword>
<accession>A0A445BCB9</accession>
<evidence type="ECO:0000256" key="1">
    <source>
        <dbReference type="ARBA" id="ARBA00004613"/>
    </source>
</evidence>
<evidence type="ECO:0000256" key="3">
    <source>
        <dbReference type="ARBA" id="ARBA00022525"/>
    </source>
</evidence>
<comment type="similarity">
    <text evidence="2">Belongs to the 'GDSL' lipolytic enzyme family.</text>
</comment>
<dbReference type="GO" id="GO:0016042">
    <property type="term" value="P:lipid catabolic process"/>
    <property type="evidence" value="ECO:0007669"/>
    <property type="project" value="UniProtKB-KW"/>
</dbReference>
<comment type="caution">
    <text evidence="9">The sequence shown here is derived from an EMBL/GenBank/DDBJ whole genome shotgun (WGS) entry which is preliminary data.</text>
</comment>